<dbReference type="Proteomes" id="UP000001555">
    <property type="component" value="Unassembled WGS sequence"/>
</dbReference>
<evidence type="ECO:0000313" key="2">
    <source>
        <dbReference type="EnsemblMetazoa" id="ISCW024607-PA"/>
    </source>
</evidence>
<dbReference type="PaxDb" id="6945-B7Q3D8"/>
<keyword evidence="3" id="KW-1185">Reference proteome</keyword>
<evidence type="ECO:0000313" key="3">
    <source>
        <dbReference type="Proteomes" id="UP000001555"/>
    </source>
</evidence>
<dbReference type="OrthoDB" id="6538075at2759"/>
<feature type="non-terminal residue" evidence="1">
    <location>
        <position position="100"/>
    </location>
</feature>
<reference evidence="2" key="2">
    <citation type="submission" date="2020-05" db="UniProtKB">
        <authorList>
            <consortium name="EnsemblMetazoa"/>
        </authorList>
    </citation>
    <scope>IDENTIFICATION</scope>
    <source>
        <strain evidence="2">wikel</strain>
    </source>
</reference>
<evidence type="ECO:0000313" key="1">
    <source>
        <dbReference type="EMBL" id="EEC13360.1"/>
    </source>
</evidence>
<dbReference type="PANTHER" id="PTHR45913">
    <property type="entry name" value="EPM2A-INTERACTING PROTEIN 1"/>
    <property type="match status" value="1"/>
</dbReference>
<dbReference type="PANTHER" id="PTHR45913:SF5">
    <property type="entry name" value="GENERAL TRANSCRIPTION FACTOR II-I REPEAT DOMAIN-CONTAINING PROTEIN 2A-LIKE PROTEIN"/>
    <property type="match status" value="1"/>
</dbReference>
<sequence length="100" mass="11584">VFLFPFSVQGEDVNPELQVKLLELATTTLRQKFWDVEGPQFYKFLEEACFPALRQQAARSVAIFGITYLCEQLLFQLKVNTSTLSRITDEHLRLTMRIVS</sequence>
<proteinExistence type="predicted"/>
<name>B7Q3D8_IXOSC</name>
<accession>B7Q3D8</accession>
<protein>
    <submittedName>
        <fullName evidence="1 2">Uncharacterized protein</fullName>
    </submittedName>
</protein>
<dbReference type="VEuPathDB" id="VectorBase:ISCP_011199"/>
<feature type="non-terminal residue" evidence="1">
    <location>
        <position position="1"/>
    </location>
</feature>
<gene>
    <name evidence="1" type="ORF">IscW_ISCW024607</name>
</gene>
<dbReference type="VEuPathDB" id="VectorBase:ISCW024607"/>
<reference evidence="1 3" key="1">
    <citation type="submission" date="2008-03" db="EMBL/GenBank/DDBJ databases">
        <title>Annotation of Ixodes scapularis.</title>
        <authorList>
            <consortium name="Ixodes scapularis Genome Project Consortium"/>
            <person name="Caler E."/>
            <person name="Hannick L.I."/>
            <person name="Bidwell S."/>
            <person name="Joardar V."/>
            <person name="Thiagarajan M."/>
            <person name="Amedeo P."/>
            <person name="Galinsky K.J."/>
            <person name="Schobel S."/>
            <person name="Inman J."/>
            <person name="Hostetler J."/>
            <person name="Miller J."/>
            <person name="Hammond M."/>
            <person name="Megy K."/>
            <person name="Lawson D."/>
            <person name="Kodira C."/>
            <person name="Sutton G."/>
            <person name="Meyer J."/>
            <person name="Hill C.A."/>
            <person name="Birren B."/>
            <person name="Nene V."/>
            <person name="Collins F."/>
            <person name="Alarcon-Chaidez F."/>
            <person name="Wikel S."/>
            <person name="Strausberg R."/>
        </authorList>
    </citation>
    <scope>NUCLEOTIDE SEQUENCE [LARGE SCALE GENOMIC DNA]</scope>
    <source>
        <strain evidence="3">Wikel</strain>
        <strain evidence="1">Wikel colony</strain>
    </source>
</reference>
<organism>
    <name type="scientific">Ixodes scapularis</name>
    <name type="common">Black-legged tick</name>
    <name type="synonym">Deer tick</name>
    <dbReference type="NCBI Taxonomy" id="6945"/>
    <lineage>
        <taxon>Eukaryota</taxon>
        <taxon>Metazoa</taxon>
        <taxon>Ecdysozoa</taxon>
        <taxon>Arthropoda</taxon>
        <taxon>Chelicerata</taxon>
        <taxon>Arachnida</taxon>
        <taxon>Acari</taxon>
        <taxon>Parasitiformes</taxon>
        <taxon>Ixodida</taxon>
        <taxon>Ixodoidea</taxon>
        <taxon>Ixodidae</taxon>
        <taxon>Ixodinae</taxon>
        <taxon>Ixodes</taxon>
    </lineage>
</organism>
<dbReference type="VEuPathDB" id="VectorBase:ISCI024607"/>
<dbReference type="EnsemblMetazoa" id="ISCW024607-RA">
    <property type="protein sequence ID" value="ISCW024607-PA"/>
    <property type="gene ID" value="ISCW024607"/>
</dbReference>
<dbReference type="InParanoid" id="B7Q3D8"/>
<dbReference type="AlphaFoldDB" id="B7Q3D8"/>
<dbReference type="EMBL" id="DS849181">
    <property type="protein sequence ID" value="EEC13360.1"/>
    <property type="molecule type" value="Genomic_DNA"/>
</dbReference>
<dbReference type="HOGENOM" id="CLU_021316_4_3_1"/>
<dbReference type="EMBL" id="ABJB010384346">
    <property type="status" value="NOT_ANNOTATED_CDS"/>
    <property type="molecule type" value="Genomic_DNA"/>
</dbReference>